<keyword evidence="1" id="KW-0812">Transmembrane</keyword>
<reference evidence="3" key="1">
    <citation type="submission" date="2016-03" db="EMBL/GenBank/DDBJ databases">
        <authorList>
            <person name="Ploux O."/>
        </authorList>
    </citation>
    <scope>NUCLEOTIDE SEQUENCE [LARGE SCALE GENOMIC DNA]</scope>
    <source>
        <strain evidence="3">UK7</strain>
    </source>
</reference>
<organism evidence="2 3">
    <name type="scientific">Rhynchosporium graminicola</name>
    <dbReference type="NCBI Taxonomy" id="2792576"/>
    <lineage>
        <taxon>Eukaryota</taxon>
        <taxon>Fungi</taxon>
        <taxon>Dikarya</taxon>
        <taxon>Ascomycota</taxon>
        <taxon>Pezizomycotina</taxon>
        <taxon>Leotiomycetes</taxon>
        <taxon>Helotiales</taxon>
        <taxon>Ploettnerulaceae</taxon>
        <taxon>Rhynchosporium</taxon>
    </lineage>
</organism>
<keyword evidence="1" id="KW-1133">Transmembrane helix</keyword>
<dbReference type="InParanoid" id="A0A1E1JQ98"/>
<keyword evidence="1" id="KW-0472">Membrane</keyword>
<feature type="transmembrane region" description="Helical" evidence="1">
    <location>
        <begin position="30"/>
        <end position="49"/>
    </location>
</feature>
<dbReference type="AlphaFoldDB" id="A0A1E1JQ98"/>
<dbReference type="Proteomes" id="UP000178129">
    <property type="component" value="Unassembled WGS sequence"/>
</dbReference>
<name>A0A1E1JQ98_9HELO</name>
<feature type="transmembrane region" description="Helical" evidence="1">
    <location>
        <begin position="55"/>
        <end position="74"/>
    </location>
</feature>
<dbReference type="EMBL" id="FJUW01000001">
    <property type="protein sequence ID" value="CZS87995.1"/>
    <property type="molecule type" value="Genomic_DNA"/>
</dbReference>
<evidence type="ECO:0000256" key="1">
    <source>
        <dbReference type="SAM" id="Phobius"/>
    </source>
</evidence>
<keyword evidence="3" id="KW-1185">Reference proteome</keyword>
<feature type="transmembrane region" description="Helical" evidence="1">
    <location>
        <begin position="6"/>
        <end position="25"/>
    </location>
</feature>
<accession>A0A1E1JQ98</accession>
<sequence>MLPLLLLVCIFLPIFLIVITLTFLFPPLGIILLLSFIVMTIFLAFFVFFYKFFWFLVWTVMYAACLPYNVYMVVGGGRKREAGQKEKERVRRRNSWEREEGRRHARRVSRGEWAERVYKG</sequence>
<evidence type="ECO:0000313" key="3">
    <source>
        <dbReference type="Proteomes" id="UP000178129"/>
    </source>
</evidence>
<proteinExistence type="predicted"/>
<protein>
    <submittedName>
        <fullName evidence="2">Uncharacterized protein</fullName>
    </submittedName>
</protein>
<evidence type="ECO:0000313" key="2">
    <source>
        <dbReference type="EMBL" id="CZS87995.1"/>
    </source>
</evidence>
<comment type="caution">
    <text evidence="2">The sequence shown here is derived from an EMBL/GenBank/DDBJ whole genome shotgun (WGS) entry which is preliminary data.</text>
</comment>
<gene>
    <name evidence="2" type="ORF">RCO7_00964</name>
</gene>